<evidence type="ECO:0000313" key="2">
    <source>
        <dbReference type="EMBL" id="WBE24413.1"/>
    </source>
</evidence>
<dbReference type="Pfam" id="PF07332">
    <property type="entry name" value="Phage_holin_3_6"/>
    <property type="match status" value="1"/>
</dbReference>
<dbReference type="Proteomes" id="UP001212189">
    <property type="component" value="Chromosome"/>
</dbReference>
<proteinExistence type="predicted"/>
<name>A0AAE9VLJ2_9GAMM</name>
<reference evidence="2 3" key="1">
    <citation type="submission" date="2022-12" db="EMBL/GenBank/DDBJ databases">
        <title>Coexistence and Characterization of a Novel Tigecycline Resistance gene tet(X) variant and blaNDM-1 in a Pseudomonas caeni Isolate of Chicken Origin.</title>
        <authorList>
            <person name="Lu X."/>
            <person name="Zhang L."/>
            <person name="Li R."/>
            <person name="Wang Z."/>
        </authorList>
    </citation>
    <scope>NUCLEOTIDE SEQUENCE [LARGE SCALE GENOMIC DNA]</scope>
    <source>
        <strain evidence="2 3">CE14</strain>
    </source>
</reference>
<keyword evidence="1" id="KW-0472">Membrane</keyword>
<dbReference type="EMBL" id="CP114976">
    <property type="protein sequence ID" value="WBE24413.1"/>
    <property type="molecule type" value="Genomic_DNA"/>
</dbReference>
<dbReference type="InterPro" id="IPR009937">
    <property type="entry name" value="Phage_holin_3_6"/>
</dbReference>
<gene>
    <name evidence="2" type="ORF">O6P33_08485</name>
</gene>
<feature type="transmembrane region" description="Helical" evidence="1">
    <location>
        <begin position="43"/>
        <end position="69"/>
    </location>
</feature>
<evidence type="ECO:0000256" key="1">
    <source>
        <dbReference type="SAM" id="Phobius"/>
    </source>
</evidence>
<dbReference type="KEGG" id="dce:O6P33_08485"/>
<dbReference type="RefSeq" id="WP_269817356.1">
    <property type="nucleotide sequence ID" value="NZ_CP114976.1"/>
</dbReference>
<keyword evidence="1" id="KW-0812">Transmembrane</keyword>
<dbReference type="AlphaFoldDB" id="A0AAE9VLJ2"/>
<keyword evidence="1" id="KW-1133">Transmembrane helix</keyword>
<evidence type="ECO:0000313" key="3">
    <source>
        <dbReference type="Proteomes" id="UP001212189"/>
    </source>
</evidence>
<organism evidence="2 3">
    <name type="scientific">Denitrificimonas caeni</name>
    <dbReference type="NCBI Taxonomy" id="521720"/>
    <lineage>
        <taxon>Bacteria</taxon>
        <taxon>Pseudomonadati</taxon>
        <taxon>Pseudomonadota</taxon>
        <taxon>Gammaproteobacteria</taxon>
        <taxon>Pseudomonadales</taxon>
        <taxon>Pseudomonadaceae</taxon>
        <taxon>Denitrificimonas</taxon>
    </lineage>
</organism>
<sequence>MTDKSFSDTSRRLGAATLDLLSDHAELFAIELQEQKHHSSQQLIWFGITAACAFMLFLLLNALLIVLLWEYYAHGLLIAMSIFYACIGALCIWRIKSLQQHAQAPFSASLQELKKTKEQLLP</sequence>
<feature type="transmembrane region" description="Helical" evidence="1">
    <location>
        <begin position="75"/>
        <end position="93"/>
    </location>
</feature>
<protein>
    <submittedName>
        <fullName evidence="2">Phage holin family protein</fullName>
    </submittedName>
</protein>
<keyword evidence="3" id="KW-1185">Reference proteome</keyword>
<accession>A0AAE9VLJ2</accession>